<organism evidence="1 2">
    <name type="scientific">Caerostris extrusa</name>
    <name type="common">Bark spider</name>
    <name type="synonym">Caerostris bankana</name>
    <dbReference type="NCBI Taxonomy" id="172846"/>
    <lineage>
        <taxon>Eukaryota</taxon>
        <taxon>Metazoa</taxon>
        <taxon>Ecdysozoa</taxon>
        <taxon>Arthropoda</taxon>
        <taxon>Chelicerata</taxon>
        <taxon>Arachnida</taxon>
        <taxon>Araneae</taxon>
        <taxon>Araneomorphae</taxon>
        <taxon>Entelegynae</taxon>
        <taxon>Araneoidea</taxon>
        <taxon>Araneidae</taxon>
        <taxon>Caerostris</taxon>
    </lineage>
</organism>
<protein>
    <submittedName>
        <fullName evidence="1">Uncharacterized protein</fullName>
    </submittedName>
</protein>
<gene>
    <name evidence="1" type="ORF">CEXT_782471</name>
</gene>
<evidence type="ECO:0000313" key="2">
    <source>
        <dbReference type="Proteomes" id="UP001054945"/>
    </source>
</evidence>
<proteinExistence type="predicted"/>
<reference evidence="1 2" key="1">
    <citation type="submission" date="2021-06" db="EMBL/GenBank/DDBJ databases">
        <title>Caerostris extrusa draft genome.</title>
        <authorList>
            <person name="Kono N."/>
            <person name="Arakawa K."/>
        </authorList>
    </citation>
    <scope>NUCLEOTIDE SEQUENCE [LARGE SCALE GENOMIC DNA]</scope>
</reference>
<dbReference type="AlphaFoldDB" id="A0AAV4MKW3"/>
<comment type="caution">
    <text evidence="1">The sequence shown here is derived from an EMBL/GenBank/DDBJ whole genome shotgun (WGS) entry which is preliminary data.</text>
</comment>
<accession>A0AAV4MKW3</accession>
<evidence type="ECO:0000313" key="1">
    <source>
        <dbReference type="EMBL" id="GIX71429.1"/>
    </source>
</evidence>
<sequence length="185" mass="21172">MRLPNLIPFVGEYNGLKSAVRKTGWEAQSGNEFNRIMMGYLRLWESGWLLSLPDGDVSRNILRRTELLNAFYPVNPYLTFPKSAYPNTSEHLRKPKPSFPPRNKTSTFFSKHFQSIKFLPITLPTADAKRYSSSFLLPSFAASPICLCKQARIIRYLRSLPPSNWPSWALEAVKLFNESPVTDAE</sequence>
<dbReference type="EMBL" id="BPLR01002220">
    <property type="protein sequence ID" value="GIX71429.1"/>
    <property type="molecule type" value="Genomic_DNA"/>
</dbReference>
<keyword evidence="2" id="KW-1185">Reference proteome</keyword>
<name>A0AAV4MKW3_CAEEX</name>
<dbReference type="Proteomes" id="UP001054945">
    <property type="component" value="Unassembled WGS sequence"/>
</dbReference>